<evidence type="ECO:0000313" key="4">
    <source>
        <dbReference type="Proteomes" id="UP000029643"/>
    </source>
</evidence>
<proteinExistence type="predicted"/>
<feature type="domain" description="PDZ" evidence="2">
    <location>
        <begin position="310"/>
        <end position="395"/>
    </location>
</feature>
<organism evidence="3 4">
    <name type="scientific">Algibacter lectus</name>
    <dbReference type="NCBI Taxonomy" id="221126"/>
    <lineage>
        <taxon>Bacteria</taxon>
        <taxon>Pseudomonadati</taxon>
        <taxon>Bacteroidota</taxon>
        <taxon>Flavobacteriia</taxon>
        <taxon>Flavobacteriales</taxon>
        <taxon>Flavobacteriaceae</taxon>
        <taxon>Algibacter</taxon>
    </lineage>
</organism>
<feature type="transmembrane region" description="Helical" evidence="1">
    <location>
        <begin position="5"/>
        <end position="25"/>
    </location>
</feature>
<keyword evidence="1" id="KW-0472">Membrane</keyword>
<keyword evidence="1" id="KW-0812">Transmembrane</keyword>
<dbReference type="EMBL" id="BBNU01000052">
    <property type="protein sequence ID" value="GAL82755.1"/>
    <property type="molecule type" value="Genomic_DNA"/>
</dbReference>
<keyword evidence="1" id="KW-1133">Transmembrane helix</keyword>
<dbReference type="SUPFAM" id="SSF50156">
    <property type="entry name" value="PDZ domain-like"/>
    <property type="match status" value="1"/>
</dbReference>
<gene>
    <name evidence="3" type="ORF">JCM19274_3835</name>
</gene>
<dbReference type="Gene3D" id="2.40.70.10">
    <property type="entry name" value="Acid Proteases"/>
    <property type="match status" value="2"/>
</dbReference>
<reference evidence="3" key="1">
    <citation type="journal article" date="2014" name="Genome Announc.">
        <title>Draft Genome Sequences of Marine Flavobacterium Algibacter lectus Strains SS8 and NR4.</title>
        <authorList>
            <person name="Takatani N."/>
            <person name="Nakanishi M."/>
            <person name="Meirelles P."/>
            <person name="Mino S."/>
            <person name="Suda W."/>
            <person name="Oshima K."/>
            <person name="Hattori M."/>
            <person name="Ohkuma M."/>
            <person name="Hosokawa M."/>
            <person name="Miyashita K."/>
            <person name="Thompson F.L."/>
            <person name="Niwa A."/>
            <person name="Sawabe T."/>
            <person name="Sawabe T."/>
        </authorList>
    </citation>
    <scope>NUCLEOTIDE SEQUENCE [LARGE SCALE GENOMIC DNA]</scope>
    <source>
        <strain evidence="3">JCM 19274</strain>
    </source>
</reference>
<dbReference type="SUPFAM" id="SSF50630">
    <property type="entry name" value="Acid proteases"/>
    <property type="match status" value="1"/>
</dbReference>
<dbReference type="Pfam" id="PF13650">
    <property type="entry name" value="Asp_protease_2"/>
    <property type="match status" value="1"/>
</dbReference>
<dbReference type="Proteomes" id="UP000029643">
    <property type="component" value="Unassembled WGS sequence"/>
</dbReference>
<dbReference type="PROSITE" id="PS50106">
    <property type="entry name" value="PDZ"/>
    <property type="match status" value="1"/>
</dbReference>
<dbReference type="SMART" id="SM00228">
    <property type="entry name" value="PDZ"/>
    <property type="match status" value="1"/>
</dbReference>
<dbReference type="RefSeq" id="WP_042501915.1">
    <property type="nucleotide sequence ID" value="NZ_BBNU01000052.1"/>
</dbReference>
<protein>
    <recommendedName>
        <fullName evidence="2">PDZ domain-containing protein</fullName>
    </recommendedName>
</protein>
<dbReference type="InterPro" id="IPR036034">
    <property type="entry name" value="PDZ_sf"/>
</dbReference>
<sequence>MKKKILKGIGVLLLIMVLIIGFIIYNMSSQYKNLRQGKLVSNIVTDTIPFTYSSTGHILINVKINGSKKLYPFILDSGASSFIFSNHIDELNLEMNGRGFGIDANGSIFLTKIRSVDTLQIGNSIFENTNAKEVVFNFNCSEDIYGIIGTGIMRHLIWQVDFKTQKIIVSKKLTDLSFQKDRIEIPLTENKSSHHLRTLIKLNNQKKPIKVILDLGNSGSLKLNESYALEEGLNLEYKKIDGTSSKGGLGGNNDKSKEKFYLSDSLEFEDSSYRIHKFPISTTPKAPNLLGLEFFNKYKTTFSWKDKKLILEPYKNTQNFIWNTYGFSIDYNKKLNKVVIKSVTEKTPASKANLIVNSEVVSINNIPFTDKSSFCNLKNLMKSNDTINLKIKNNDMIKQYTLIKEPLF</sequence>
<evidence type="ECO:0000259" key="2">
    <source>
        <dbReference type="PROSITE" id="PS50106"/>
    </source>
</evidence>
<dbReference type="InterPro" id="IPR034122">
    <property type="entry name" value="Retropepsin-like_bacterial"/>
</dbReference>
<evidence type="ECO:0000256" key="1">
    <source>
        <dbReference type="SAM" id="Phobius"/>
    </source>
</evidence>
<accession>A0A090X031</accession>
<comment type="caution">
    <text evidence="3">The sequence shown here is derived from an EMBL/GenBank/DDBJ whole genome shotgun (WGS) entry which is preliminary data.</text>
</comment>
<dbReference type="Gene3D" id="2.30.42.10">
    <property type="match status" value="1"/>
</dbReference>
<dbReference type="InterPro" id="IPR001478">
    <property type="entry name" value="PDZ"/>
</dbReference>
<dbReference type="Pfam" id="PF13180">
    <property type="entry name" value="PDZ_2"/>
    <property type="match status" value="1"/>
</dbReference>
<dbReference type="AlphaFoldDB" id="A0A090X031"/>
<dbReference type="CDD" id="cd05483">
    <property type="entry name" value="retropepsin_like_bacteria"/>
    <property type="match status" value="1"/>
</dbReference>
<dbReference type="InterPro" id="IPR021109">
    <property type="entry name" value="Peptidase_aspartic_dom_sf"/>
</dbReference>
<evidence type="ECO:0000313" key="3">
    <source>
        <dbReference type="EMBL" id="GAL82755.1"/>
    </source>
</evidence>
<name>A0A090X031_9FLAO</name>